<name>A0A0B7K6Y0_BIOOC</name>
<feature type="non-terminal residue" evidence="1">
    <location>
        <position position="187"/>
    </location>
</feature>
<organism evidence="1">
    <name type="scientific">Bionectria ochroleuca</name>
    <name type="common">Gliocladium roseum</name>
    <dbReference type="NCBI Taxonomy" id="29856"/>
    <lineage>
        <taxon>Eukaryota</taxon>
        <taxon>Fungi</taxon>
        <taxon>Dikarya</taxon>
        <taxon>Ascomycota</taxon>
        <taxon>Pezizomycotina</taxon>
        <taxon>Sordariomycetes</taxon>
        <taxon>Hypocreomycetidae</taxon>
        <taxon>Hypocreales</taxon>
        <taxon>Bionectriaceae</taxon>
        <taxon>Clonostachys</taxon>
    </lineage>
</organism>
<accession>A0A0B7K6Y0</accession>
<feature type="non-terminal residue" evidence="1">
    <location>
        <position position="1"/>
    </location>
</feature>
<sequence>QLRVAGEQLVISKVVACFRYLGVPEGLLPPIKPSHFLAAVMEDHQMPLVKVVAFPSNESGVYLQYLGGKGMCSHDVIILHEPVEKPAIKKKQTLVGNRLKVASLRHVPDAMCQCQGGNLVSAKYCFPELVQLPPLVLGGQMELIRQCAIIAATRVTESFNMIFQSTTVLAAASQFEEVYLLTLLDNL</sequence>
<reference evidence="1" key="1">
    <citation type="submission" date="2015-01" db="EMBL/GenBank/DDBJ databases">
        <authorList>
            <person name="Durling Mikael"/>
        </authorList>
    </citation>
    <scope>NUCLEOTIDE SEQUENCE</scope>
</reference>
<evidence type="ECO:0000313" key="1">
    <source>
        <dbReference type="EMBL" id="CEO52929.1"/>
    </source>
</evidence>
<protein>
    <submittedName>
        <fullName evidence="1">Uncharacterized protein</fullName>
    </submittedName>
</protein>
<gene>
    <name evidence="1" type="ORF">BN869_000008987_1</name>
</gene>
<dbReference type="EMBL" id="CDPU01000032">
    <property type="protein sequence ID" value="CEO52929.1"/>
    <property type="molecule type" value="Genomic_DNA"/>
</dbReference>
<dbReference type="AlphaFoldDB" id="A0A0B7K6Y0"/>
<proteinExistence type="predicted"/>